<feature type="domain" description="Activator of Hsp90 ATPase AHSA1-like N-terminal" evidence="2">
    <location>
        <begin position="34"/>
        <end position="168"/>
    </location>
</feature>
<dbReference type="Pfam" id="PF08327">
    <property type="entry name" value="AHSA1"/>
    <property type="match status" value="1"/>
</dbReference>
<dbReference type="GO" id="GO:0051087">
    <property type="term" value="F:protein-folding chaperone binding"/>
    <property type="evidence" value="ECO:0007669"/>
    <property type="project" value="InterPro"/>
</dbReference>
<gene>
    <name evidence="3" type="ORF">PFISCL1PPCAC_976</name>
</gene>
<dbReference type="InterPro" id="IPR015310">
    <property type="entry name" value="AHSA1-like_N"/>
</dbReference>
<dbReference type="AlphaFoldDB" id="A0AAV5URD8"/>
<protein>
    <recommendedName>
        <fullName evidence="2">Activator of Hsp90 ATPase AHSA1-like N-terminal domain-containing protein</fullName>
    </recommendedName>
</protein>
<dbReference type="InterPro" id="IPR013538">
    <property type="entry name" value="ASHA1/2-like_C"/>
</dbReference>
<evidence type="ECO:0000259" key="2">
    <source>
        <dbReference type="SMART" id="SM01000"/>
    </source>
</evidence>
<dbReference type="PANTHER" id="PTHR13009:SF22">
    <property type="entry name" value="LD43819P"/>
    <property type="match status" value="1"/>
</dbReference>
<feature type="non-terminal residue" evidence="3">
    <location>
        <position position="1"/>
    </location>
</feature>
<dbReference type="InterPro" id="IPR036338">
    <property type="entry name" value="Aha1"/>
</dbReference>
<organism evidence="3 4">
    <name type="scientific">Pristionchus fissidentatus</name>
    <dbReference type="NCBI Taxonomy" id="1538716"/>
    <lineage>
        <taxon>Eukaryota</taxon>
        <taxon>Metazoa</taxon>
        <taxon>Ecdysozoa</taxon>
        <taxon>Nematoda</taxon>
        <taxon>Chromadorea</taxon>
        <taxon>Rhabditida</taxon>
        <taxon>Rhabditina</taxon>
        <taxon>Diplogasteromorpha</taxon>
        <taxon>Diplogasteroidea</taxon>
        <taxon>Neodiplogasteridae</taxon>
        <taxon>Pristionchus</taxon>
    </lineage>
</organism>
<dbReference type="SUPFAM" id="SSF103111">
    <property type="entry name" value="Activator of Hsp90 ATPase, Aha1"/>
    <property type="match status" value="1"/>
</dbReference>
<dbReference type="EMBL" id="BTSY01000001">
    <property type="protein sequence ID" value="GMT09679.1"/>
    <property type="molecule type" value="Genomic_DNA"/>
</dbReference>
<dbReference type="CDD" id="cd08892">
    <property type="entry name" value="SRPBCC_Aha1"/>
    <property type="match status" value="1"/>
</dbReference>
<dbReference type="InterPro" id="IPR023393">
    <property type="entry name" value="START-like_dom_sf"/>
</dbReference>
<dbReference type="GO" id="GO:0006457">
    <property type="term" value="P:protein folding"/>
    <property type="evidence" value="ECO:0007669"/>
    <property type="project" value="TreeGrafter"/>
</dbReference>
<dbReference type="GO" id="GO:0001671">
    <property type="term" value="F:ATPase activator activity"/>
    <property type="evidence" value="ECO:0007669"/>
    <property type="project" value="InterPro"/>
</dbReference>
<dbReference type="Pfam" id="PF09229">
    <property type="entry name" value="Aha1_N"/>
    <property type="match status" value="1"/>
</dbReference>
<dbReference type="SMART" id="SM01000">
    <property type="entry name" value="Aha1_N"/>
    <property type="match status" value="1"/>
</dbReference>
<evidence type="ECO:0000313" key="4">
    <source>
        <dbReference type="Proteomes" id="UP001432322"/>
    </source>
</evidence>
<dbReference type="Proteomes" id="UP001432322">
    <property type="component" value="Unassembled WGS sequence"/>
</dbReference>
<dbReference type="PANTHER" id="PTHR13009">
    <property type="entry name" value="HEAT SHOCK PROTEIN 90 HSP90 CO-CHAPERONE AHA-1"/>
    <property type="match status" value="1"/>
</dbReference>
<reference evidence="3" key="1">
    <citation type="submission" date="2023-10" db="EMBL/GenBank/DDBJ databases">
        <title>Genome assembly of Pristionchus species.</title>
        <authorList>
            <person name="Yoshida K."/>
            <person name="Sommer R.J."/>
        </authorList>
    </citation>
    <scope>NUCLEOTIDE SEQUENCE</scope>
    <source>
        <strain evidence="3">RS5133</strain>
    </source>
</reference>
<keyword evidence="4" id="KW-1185">Reference proteome</keyword>
<dbReference type="Gene3D" id="3.15.10.20">
    <property type="entry name" value="Activator of Hsp90 ATPase Aha1, N-terminal domain"/>
    <property type="match status" value="1"/>
</dbReference>
<evidence type="ECO:0000313" key="3">
    <source>
        <dbReference type="EMBL" id="GMT09679.1"/>
    </source>
</evidence>
<sequence length="351" mass="39392">SFFQRMAKWGEGDPRWIVEERPDATNVNNWHWSEKNATPWSKDRLKELLEGLKFEDGSASVELTTIKKMEGEATANNRKAKLIFLFEWELEVNFIGRIAGSEDEVKGHVEIPNLSDENTADEIDVNTTISTKSPMEAPIRHLVNKKGVETIRAALAVYIRELKEEFSKGLILPTEKPKAQVISKGKTTVVDKKEFMNNVVNDEKKAAGPSSGDVPVATKSVSCLENFKVPPARLFECLTQREMVTAWTNGSASVWDLKPDGVFVLFGGMVSGKFLRIEEPTTLEFTWRLKSFPAGHHAHVVFAIKDKGDSTDLTIDANNVPENLADETQNGFSRYYLQALSRTFGFGSRFF</sequence>
<dbReference type="SUPFAM" id="SSF55961">
    <property type="entry name" value="Bet v1-like"/>
    <property type="match status" value="1"/>
</dbReference>
<name>A0AAV5URD8_9BILA</name>
<dbReference type="GO" id="GO:0005829">
    <property type="term" value="C:cytosol"/>
    <property type="evidence" value="ECO:0007669"/>
    <property type="project" value="TreeGrafter"/>
</dbReference>
<comment type="caution">
    <text evidence="3">The sequence shown here is derived from an EMBL/GenBank/DDBJ whole genome shotgun (WGS) entry which is preliminary data.</text>
</comment>
<evidence type="ECO:0000256" key="1">
    <source>
        <dbReference type="ARBA" id="ARBA00006817"/>
    </source>
</evidence>
<dbReference type="Gene3D" id="3.30.530.20">
    <property type="match status" value="1"/>
</dbReference>
<proteinExistence type="inferred from homology"/>
<comment type="similarity">
    <text evidence="1">Belongs to the AHA1 family.</text>
</comment>
<accession>A0AAV5URD8</accession>